<dbReference type="PANTHER" id="PTHR45753:SF3">
    <property type="entry name" value="ORNITHINE TRANSCARBAMYLASE, MITOCHONDRIAL"/>
    <property type="match status" value="1"/>
</dbReference>
<dbReference type="EMBL" id="BRXR01000001">
    <property type="protein sequence ID" value="GLC28766.1"/>
    <property type="molecule type" value="Genomic_DNA"/>
</dbReference>
<dbReference type="RefSeq" id="WP_264848034.1">
    <property type="nucleotide sequence ID" value="NZ_BRXR01000001.1"/>
</dbReference>
<gene>
    <name evidence="5" type="ORF">bsdE14_01760</name>
</gene>
<comment type="caution">
    <text evidence="5">The sequence shown here is derived from an EMBL/GenBank/DDBJ whole genome shotgun (WGS) entry which is preliminary data.</text>
</comment>
<evidence type="ECO:0000259" key="4">
    <source>
        <dbReference type="Pfam" id="PF02729"/>
    </source>
</evidence>
<dbReference type="Proteomes" id="UP001208567">
    <property type="component" value="Unassembled WGS sequence"/>
</dbReference>
<keyword evidence="6" id="KW-1185">Reference proteome</keyword>
<evidence type="ECO:0000313" key="5">
    <source>
        <dbReference type="EMBL" id="GLC28766.1"/>
    </source>
</evidence>
<comment type="similarity">
    <text evidence="2">Belongs to the aspartate/ornithine carbamoyltransferase superfamily.</text>
</comment>
<dbReference type="InterPro" id="IPR006130">
    <property type="entry name" value="Asp/Orn_carbamoylTrfase"/>
</dbReference>
<sequence length="333" mass="37339">MDTKFRKKHLITCQDWSKGELDTVFEVAKYLKLKHALNEPCNLLKDKTAFLMFFEESTRTRNSMEAGITQLGGHAHFLDTSTMQINHGESAKDTAEVLSSFGDAICVRNCFYGIGNEYLRTLAKYANVPILSLQDDIYHPMQVLADMMTINETFGNPRKLKVAISWAYATSHAKPLSVPQSQILMFTRYGMDVTVAAPKEFPLMSNIVETAKENAELNGGSLKFADNMEDAFRDADIVIPKNWGGFLGVEDPATAEGKAQMKMNLEKYKDWICDEKLMSITQKHSIYMHALPADRGKEVENSVIDGRHSVVIQEAENRIHTAKAVMALTMGGR</sequence>
<dbReference type="PROSITE" id="PS00097">
    <property type="entry name" value="CARBAMOYLTRANSFERASE"/>
    <property type="match status" value="1"/>
</dbReference>
<dbReference type="Gene3D" id="3.40.50.1370">
    <property type="entry name" value="Aspartate/ornithine carbamoyltransferase"/>
    <property type="match status" value="2"/>
</dbReference>
<feature type="domain" description="Aspartate/ornithine carbamoyltransferase carbamoyl-P binding" evidence="4">
    <location>
        <begin position="8"/>
        <end position="152"/>
    </location>
</feature>
<proteinExistence type="inferred from homology"/>
<dbReference type="InterPro" id="IPR006131">
    <property type="entry name" value="Asp_carbamoyltransf_Asp/Orn-bd"/>
</dbReference>
<keyword evidence="1 2" id="KW-0808">Transferase</keyword>
<protein>
    <submittedName>
        <fullName evidence="5">Ornithine carbamoyltransferase</fullName>
    </submittedName>
</protein>
<dbReference type="InterPro" id="IPR036901">
    <property type="entry name" value="Asp/Orn_carbamoylTrfase_sf"/>
</dbReference>
<dbReference type="PRINTS" id="PR00100">
    <property type="entry name" value="AOTCASE"/>
</dbReference>
<evidence type="ECO:0000259" key="3">
    <source>
        <dbReference type="Pfam" id="PF00185"/>
    </source>
</evidence>
<dbReference type="InterPro" id="IPR006132">
    <property type="entry name" value="Asp/Orn_carbamoyltranf_P-bd"/>
</dbReference>
<feature type="domain" description="Aspartate/ornithine carbamoyltransferase Asp/Orn-binding" evidence="3">
    <location>
        <begin position="178"/>
        <end position="328"/>
    </location>
</feature>
<dbReference type="Pfam" id="PF02729">
    <property type="entry name" value="OTCace_N"/>
    <property type="match status" value="1"/>
</dbReference>
<organism evidence="5 6">
    <name type="scientific">Clostridium omnivorum</name>
    <dbReference type="NCBI Taxonomy" id="1604902"/>
    <lineage>
        <taxon>Bacteria</taxon>
        <taxon>Bacillati</taxon>
        <taxon>Bacillota</taxon>
        <taxon>Clostridia</taxon>
        <taxon>Eubacteriales</taxon>
        <taxon>Clostridiaceae</taxon>
        <taxon>Clostridium</taxon>
    </lineage>
</organism>
<accession>A0ABQ5N0P2</accession>
<dbReference type="PRINTS" id="PR00101">
    <property type="entry name" value="ATCASE"/>
</dbReference>
<name>A0ABQ5N0P2_9CLOT</name>
<dbReference type="Pfam" id="PF00185">
    <property type="entry name" value="OTCace"/>
    <property type="match status" value="1"/>
</dbReference>
<dbReference type="SUPFAM" id="SSF53671">
    <property type="entry name" value="Aspartate/ornithine carbamoyltransferase"/>
    <property type="match status" value="1"/>
</dbReference>
<evidence type="ECO:0000313" key="6">
    <source>
        <dbReference type="Proteomes" id="UP001208567"/>
    </source>
</evidence>
<evidence type="ECO:0000256" key="2">
    <source>
        <dbReference type="RuleBase" id="RU003634"/>
    </source>
</evidence>
<reference evidence="5 6" key="1">
    <citation type="journal article" date="2024" name="Int. J. Syst. Evol. Microbiol.">
        <title>Clostridium omnivorum sp. nov., isolated from anoxic soil under the treatment of reductive soil disinfestation.</title>
        <authorList>
            <person name="Ueki A."/>
            <person name="Tonouchi A."/>
            <person name="Kaku N."/>
            <person name="Honma S."/>
            <person name="Ueki K."/>
        </authorList>
    </citation>
    <scope>NUCLEOTIDE SEQUENCE [LARGE SCALE GENOMIC DNA]</scope>
    <source>
        <strain evidence="5 6">E14</strain>
    </source>
</reference>
<dbReference type="PANTHER" id="PTHR45753">
    <property type="entry name" value="ORNITHINE CARBAMOYLTRANSFERASE, MITOCHONDRIAL"/>
    <property type="match status" value="1"/>
</dbReference>
<evidence type="ECO:0000256" key="1">
    <source>
        <dbReference type="ARBA" id="ARBA00022679"/>
    </source>
</evidence>